<name>A0AAV3U1E0_9ALTE</name>
<comment type="caution">
    <text evidence="2">The sequence shown here is derived from an EMBL/GenBank/DDBJ whole genome shotgun (WGS) entry which is preliminary data.</text>
</comment>
<organism evidence="2 3">
    <name type="scientific">Halioxenophilus aromaticivorans</name>
    <dbReference type="NCBI Taxonomy" id="1306992"/>
    <lineage>
        <taxon>Bacteria</taxon>
        <taxon>Pseudomonadati</taxon>
        <taxon>Pseudomonadota</taxon>
        <taxon>Gammaproteobacteria</taxon>
        <taxon>Alteromonadales</taxon>
        <taxon>Alteromonadaceae</taxon>
        <taxon>Halioxenophilus</taxon>
    </lineage>
</organism>
<evidence type="ECO:0000259" key="1">
    <source>
        <dbReference type="Pfam" id="PF03190"/>
    </source>
</evidence>
<dbReference type="EMBL" id="BAABLX010000009">
    <property type="protein sequence ID" value="GAA4939127.1"/>
    <property type="molecule type" value="Genomic_DNA"/>
</dbReference>
<keyword evidence="3" id="KW-1185">Reference proteome</keyword>
<feature type="domain" description="Spermatogenesis-associated protein 20-like TRX" evidence="1">
    <location>
        <begin position="6"/>
        <end position="164"/>
    </location>
</feature>
<evidence type="ECO:0000313" key="2">
    <source>
        <dbReference type="EMBL" id="GAA4939127.1"/>
    </source>
</evidence>
<dbReference type="PANTHER" id="PTHR42899:SF1">
    <property type="entry name" value="SPERMATOGENESIS-ASSOCIATED PROTEIN 20"/>
    <property type="match status" value="1"/>
</dbReference>
<dbReference type="Gene3D" id="3.40.30.10">
    <property type="entry name" value="Glutaredoxin"/>
    <property type="match status" value="1"/>
</dbReference>
<evidence type="ECO:0000313" key="3">
    <source>
        <dbReference type="Proteomes" id="UP001409585"/>
    </source>
</evidence>
<dbReference type="PIRSF" id="PIRSF006402">
    <property type="entry name" value="UCP006402_thioredoxin"/>
    <property type="match status" value="1"/>
</dbReference>
<dbReference type="AlphaFoldDB" id="A0AAV3U1E0"/>
<sequence>MISPMNVLAEQTSPYLRQHKDNPVNWQTWGPKVLQAAVQADKPIFLSIGYSTNHWCKVMANETFCHPHVVNELNEHFICIKVDREERPDLDDIYQTGHQLLCGSAGGWPLSVFLCPHTQMPFVVGTYYPPESNSVQLGFVDLLDRVLNFYHGDREQFKLMIDQVRQGYRELEQPPKFAENVPSQPLQPFKQAVENILNEADRRYGGFGPAPKFALPFKLQRLLSVSRESTGLAQRAHRQCHLTLMMMARGGIRDIVVGGFFRYATDNSWSIPHFEKMLYDNASLLPVYAEASRVMQSSMYAKTARGIAHWMCSEISNGEGAFFSSLDSDNAMGEGAYYCWQTDELRQVLTDRQFEVMTILCKWQGMPNFYGLWHLQLVGRVSEAVEQLDITTEDVQVAYRDGIARLAAERRNRPQPAHDEKILASSNALAVRGLAIAGRLLNDPLMISAALRCVDFITHHLWQDNRLYATWCDGTAGVLGFLDDYAYTMIALLECLEAQWREQDYQLLIQIADTLLALFTDEVEGGALFYTSNEHEVLAHRSKPIIDRVIPAGNGVAAQALARLGYLVASDEYLNAAKAIVEHLWPSVQHQPDLHDSLLRAREELDFPLQVMLTGPDAGQWQAELIARYINRVHCFAVVEEPCDDAPSQIETKALFCVSDAQLQFETLADLTAAIDMALMEQPVTTGDTASQS</sequence>
<dbReference type="PANTHER" id="PTHR42899">
    <property type="entry name" value="SPERMATOGENESIS-ASSOCIATED PROTEIN 20"/>
    <property type="match status" value="1"/>
</dbReference>
<dbReference type="InterPro" id="IPR004879">
    <property type="entry name" value="Ssp411-like_TRX"/>
</dbReference>
<accession>A0AAV3U1E0</accession>
<protein>
    <submittedName>
        <fullName evidence="2">Thioredoxin domain-containing protein</fullName>
    </submittedName>
</protein>
<dbReference type="Pfam" id="PF03190">
    <property type="entry name" value="Thioredox_DsbH"/>
    <property type="match status" value="1"/>
</dbReference>
<dbReference type="GO" id="GO:0005975">
    <property type="term" value="P:carbohydrate metabolic process"/>
    <property type="evidence" value="ECO:0007669"/>
    <property type="project" value="InterPro"/>
</dbReference>
<gene>
    <name evidence="2" type="ORF">GCM10025791_16610</name>
</gene>
<dbReference type="InterPro" id="IPR008928">
    <property type="entry name" value="6-hairpin_glycosidase_sf"/>
</dbReference>
<dbReference type="InterPro" id="IPR036249">
    <property type="entry name" value="Thioredoxin-like_sf"/>
</dbReference>
<dbReference type="InterPro" id="IPR024705">
    <property type="entry name" value="Ssp411"/>
</dbReference>
<dbReference type="SUPFAM" id="SSF48208">
    <property type="entry name" value="Six-hairpin glycosidases"/>
    <property type="match status" value="1"/>
</dbReference>
<dbReference type="Proteomes" id="UP001409585">
    <property type="component" value="Unassembled WGS sequence"/>
</dbReference>
<dbReference type="SUPFAM" id="SSF52833">
    <property type="entry name" value="Thioredoxin-like"/>
    <property type="match status" value="1"/>
</dbReference>
<reference evidence="3" key="1">
    <citation type="journal article" date="2019" name="Int. J. Syst. Evol. Microbiol.">
        <title>The Global Catalogue of Microorganisms (GCM) 10K type strain sequencing project: providing services to taxonomists for standard genome sequencing and annotation.</title>
        <authorList>
            <consortium name="The Broad Institute Genomics Platform"/>
            <consortium name="The Broad Institute Genome Sequencing Center for Infectious Disease"/>
            <person name="Wu L."/>
            <person name="Ma J."/>
        </authorList>
    </citation>
    <scope>NUCLEOTIDE SEQUENCE [LARGE SCALE GENOMIC DNA]</scope>
    <source>
        <strain evidence="3">JCM 19134</strain>
    </source>
</reference>
<proteinExistence type="predicted"/>